<reference evidence="10 11" key="1">
    <citation type="journal article" date="2009" name="Science">
        <title>Green evolution and dynamic adaptations revealed by genomes of the marine picoeukaryotes Micromonas.</title>
        <authorList>
            <person name="Worden A.Z."/>
            <person name="Lee J.H."/>
            <person name="Mock T."/>
            <person name="Rouze P."/>
            <person name="Simmons M.P."/>
            <person name="Aerts A.L."/>
            <person name="Allen A.E."/>
            <person name="Cuvelier M.L."/>
            <person name="Derelle E."/>
            <person name="Everett M.V."/>
            <person name="Foulon E."/>
            <person name="Grimwood J."/>
            <person name="Gundlach H."/>
            <person name="Henrissat B."/>
            <person name="Napoli C."/>
            <person name="McDonald S.M."/>
            <person name="Parker M.S."/>
            <person name="Rombauts S."/>
            <person name="Salamov A."/>
            <person name="Von Dassow P."/>
            <person name="Badger J.H."/>
            <person name="Coutinho P.M."/>
            <person name="Demir E."/>
            <person name="Dubchak I."/>
            <person name="Gentemann C."/>
            <person name="Eikrem W."/>
            <person name="Gready J.E."/>
            <person name="John U."/>
            <person name="Lanier W."/>
            <person name="Lindquist E.A."/>
            <person name="Lucas S."/>
            <person name="Mayer K.F."/>
            <person name="Moreau H."/>
            <person name="Not F."/>
            <person name="Otillar R."/>
            <person name="Panaud O."/>
            <person name="Pangilinan J."/>
            <person name="Paulsen I."/>
            <person name="Piegu B."/>
            <person name="Poliakov A."/>
            <person name="Robbens S."/>
            <person name="Schmutz J."/>
            <person name="Toulza E."/>
            <person name="Wyss T."/>
            <person name="Zelensky A."/>
            <person name="Zhou K."/>
            <person name="Armbrust E.V."/>
            <person name="Bhattacharya D."/>
            <person name="Goodenough U.W."/>
            <person name="Van de Peer Y."/>
            <person name="Grigoriev I.V."/>
        </authorList>
    </citation>
    <scope>NUCLEOTIDE SEQUENCE [LARGE SCALE GENOMIC DNA]</scope>
    <source>
        <strain evidence="10 11">CCMP1545</strain>
    </source>
</reference>
<dbReference type="PANTHER" id="PTHR10639">
    <property type="entry name" value="CLATHRIN LIGHT CHAIN"/>
    <property type="match status" value="1"/>
</dbReference>
<dbReference type="STRING" id="564608.C1MYY1"/>
<keyword evidence="4 7" id="KW-0472">Membrane</keyword>
<evidence type="ECO:0000313" key="11">
    <source>
        <dbReference type="Proteomes" id="UP000001876"/>
    </source>
</evidence>
<evidence type="ECO:0000256" key="5">
    <source>
        <dbReference type="ARBA" id="ARBA00023176"/>
    </source>
</evidence>
<dbReference type="KEGG" id="mpp:MICPUCDRAFT_60531"/>
<dbReference type="Proteomes" id="UP000001876">
    <property type="component" value="Unassembled WGS sequence"/>
</dbReference>
<gene>
    <name evidence="10" type="ORF">MICPUCDRAFT_60531</name>
</gene>
<evidence type="ECO:0000256" key="6">
    <source>
        <dbReference type="ARBA" id="ARBA00023329"/>
    </source>
</evidence>
<dbReference type="RefSeq" id="XP_003061118.1">
    <property type="nucleotide sequence ID" value="XM_003061072.1"/>
</dbReference>
<comment type="similarity">
    <text evidence="3 7">Belongs to the clathrin light chain family.</text>
</comment>
<evidence type="ECO:0000256" key="1">
    <source>
        <dbReference type="ARBA" id="ARBA00003913"/>
    </source>
</evidence>
<dbReference type="InterPro" id="IPR000996">
    <property type="entry name" value="Clathrin_L-chain"/>
</dbReference>
<protein>
    <recommendedName>
        <fullName evidence="7">Clathrin light chain</fullName>
    </recommendedName>
</protein>
<dbReference type="AlphaFoldDB" id="C1MYY1"/>
<dbReference type="OrthoDB" id="10633337at2759"/>
<dbReference type="GO" id="GO:0030132">
    <property type="term" value="C:clathrin coat of coated pit"/>
    <property type="evidence" value="ECO:0007669"/>
    <property type="project" value="InterPro"/>
</dbReference>
<dbReference type="GO" id="GO:0030130">
    <property type="term" value="C:clathrin coat of trans-Golgi network vesicle"/>
    <property type="evidence" value="ECO:0007669"/>
    <property type="project" value="InterPro"/>
</dbReference>
<evidence type="ECO:0000256" key="4">
    <source>
        <dbReference type="ARBA" id="ARBA00023136"/>
    </source>
</evidence>
<dbReference type="GO" id="GO:0072583">
    <property type="term" value="P:clathrin-dependent endocytosis"/>
    <property type="evidence" value="ECO:0007669"/>
    <property type="project" value="TreeGrafter"/>
</dbReference>
<name>C1MYY1_MICPC</name>
<feature type="compositionally biased region" description="Low complexity" evidence="9">
    <location>
        <begin position="1"/>
        <end position="10"/>
    </location>
</feature>
<feature type="compositionally biased region" description="Low complexity" evidence="9">
    <location>
        <begin position="60"/>
        <end position="69"/>
    </location>
</feature>
<dbReference type="PANTHER" id="PTHR10639:SF7">
    <property type="entry name" value="CLATHRIN LIGHT CHAIN"/>
    <property type="match status" value="1"/>
</dbReference>
<dbReference type="eggNOG" id="ENOG502R77G">
    <property type="taxonomic scope" value="Eukaryota"/>
</dbReference>
<evidence type="ECO:0000256" key="3">
    <source>
        <dbReference type="ARBA" id="ARBA00005263"/>
    </source>
</evidence>
<feature type="coiled-coil region" evidence="8">
    <location>
        <begin position="158"/>
        <end position="192"/>
    </location>
</feature>
<sequence length="267" mass="27479">MAADDFFAAPGAPPPIEPAGADDAVAAAPALEPPAEPVEFTASFDAPPPVPPPASDFEDAAPAIVAADAPAPPPLAMDDATMFSAPSASGSQSDMTGMGGGVPSVDGVASLGGGSLGSHGDAPAGSAIDADAFGGAAYDAPVGSAPTMEQEQFSSNAMAEWRAEQARLIAEKDAAEQRELQVIREEAQAERELMYSQREKQLDAAFKTNRERQESVVQDMELKGWEAVVNLSSDSNLVPGSTADLAKYKALLTRLKHKEPEAFSAAV</sequence>
<dbReference type="GO" id="GO:0006886">
    <property type="term" value="P:intracellular protein transport"/>
    <property type="evidence" value="ECO:0007669"/>
    <property type="project" value="InterPro"/>
</dbReference>
<dbReference type="Pfam" id="PF01086">
    <property type="entry name" value="Clathrin_lg_ch"/>
    <property type="match status" value="1"/>
</dbReference>
<keyword evidence="11" id="KW-1185">Reference proteome</keyword>
<keyword evidence="5 7" id="KW-0168">Coated pit</keyword>
<dbReference type="GO" id="GO:0005198">
    <property type="term" value="F:structural molecule activity"/>
    <property type="evidence" value="ECO:0007669"/>
    <property type="project" value="InterPro"/>
</dbReference>
<organism evidence="11">
    <name type="scientific">Micromonas pusilla (strain CCMP1545)</name>
    <name type="common">Picoplanktonic green alga</name>
    <dbReference type="NCBI Taxonomy" id="564608"/>
    <lineage>
        <taxon>Eukaryota</taxon>
        <taxon>Viridiplantae</taxon>
        <taxon>Chlorophyta</taxon>
        <taxon>Mamiellophyceae</taxon>
        <taxon>Mamiellales</taxon>
        <taxon>Mamiellaceae</taxon>
        <taxon>Micromonas</taxon>
    </lineage>
</organism>
<evidence type="ECO:0000256" key="9">
    <source>
        <dbReference type="SAM" id="MobiDB-lite"/>
    </source>
</evidence>
<accession>C1MYY1</accession>
<feature type="region of interest" description="Disordered" evidence="9">
    <location>
        <begin position="1"/>
        <end position="106"/>
    </location>
</feature>
<comment type="subcellular location">
    <subcellularLocation>
        <location evidence="2 7">Cytoplasmic vesicle membrane</location>
        <topology evidence="2 7">Peripheral membrane protein</topology>
        <orientation evidence="2 7">Cytoplasmic side</orientation>
    </subcellularLocation>
    <subcellularLocation>
        <location evidence="7">Membrane</location>
        <location evidence="7">Coated pit</location>
        <topology evidence="7">Peripheral membrane protein</topology>
        <orientation evidence="7">Cytoplasmic side</orientation>
    </subcellularLocation>
    <text evidence="7">Cytoplasmic face of coated pits and vesicles.</text>
</comment>
<comment type="function">
    <text evidence="1 7">Clathrin is the major protein of the polyhedral coat of coated pits and vesicles.</text>
</comment>
<feature type="compositionally biased region" description="Polar residues" evidence="9">
    <location>
        <begin position="84"/>
        <end position="95"/>
    </location>
</feature>
<dbReference type="GeneID" id="9686302"/>
<proteinExistence type="inferred from homology"/>
<dbReference type="EMBL" id="GG663743">
    <property type="protein sequence ID" value="EEH54768.1"/>
    <property type="molecule type" value="Genomic_DNA"/>
</dbReference>
<keyword evidence="6 7" id="KW-0968">Cytoplasmic vesicle</keyword>
<dbReference type="GO" id="GO:0032050">
    <property type="term" value="F:clathrin heavy chain binding"/>
    <property type="evidence" value="ECO:0007669"/>
    <property type="project" value="TreeGrafter"/>
</dbReference>
<evidence type="ECO:0000256" key="8">
    <source>
        <dbReference type="SAM" id="Coils"/>
    </source>
</evidence>
<evidence type="ECO:0000256" key="7">
    <source>
        <dbReference type="RuleBase" id="RU363137"/>
    </source>
</evidence>
<evidence type="ECO:0000313" key="10">
    <source>
        <dbReference type="EMBL" id="EEH54768.1"/>
    </source>
</evidence>
<evidence type="ECO:0000256" key="2">
    <source>
        <dbReference type="ARBA" id="ARBA00004180"/>
    </source>
</evidence>
<feature type="compositionally biased region" description="Low complexity" evidence="9">
    <location>
        <begin position="18"/>
        <end position="30"/>
    </location>
</feature>
<keyword evidence="8" id="KW-0175">Coiled coil</keyword>